<gene>
    <name evidence="1" type="ORF">FFZ77_25460</name>
</gene>
<organism evidence="1 2">
    <name type="scientific">Streptomyces katsurahamanus</name>
    <dbReference type="NCBI Taxonomy" id="2577098"/>
    <lineage>
        <taxon>Bacteria</taxon>
        <taxon>Bacillati</taxon>
        <taxon>Actinomycetota</taxon>
        <taxon>Actinomycetes</taxon>
        <taxon>Kitasatosporales</taxon>
        <taxon>Streptomycetaceae</taxon>
        <taxon>Streptomyces</taxon>
    </lineage>
</organism>
<reference evidence="1 2" key="1">
    <citation type="submission" date="2019-06" db="EMBL/GenBank/DDBJ databases">
        <title>Comparative genomics and metabolomics analyses of clavulanic acid producing Streptomyces species provides insight into specialized metabolism and evolution of beta-lactam biosynthetic gene clusters.</title>
        <authorList>
            <person name="Moore M.A."/>
            <person name="Cruz-Morales P."/>
            <person name="Barona Gomez F."/>
            <person name="Kapil T."/>
        </authorList>
    </citation>
    <scope>NUCLEOTIDE SEQUENCE [LARGE SCALE GENOMIC DNA]</scope>
    <source>
        <strain evidence="1 2">T-272</strain>
    </source>
</reference>
<evidence type="ECO:0000313" key="1">
    <source>
        <dbReference type="EMBL" id="MQS38813.1"/>
    </source>
</evidence>
<proteinExistence type="predicted"/>
<keyword evidence="2" id="KW-1185">Reference proteome</keyword>
<dbReference type="Proteomes" id="UP000460558">
    <property type="component" value="Unassembled WGS sequence"/>
</dbReference>
<protein>
    <submittedName>
        <fullName evidence="1">Uncharacterized protein</fullName>
    </submittedName>
</protein>
<sequence length="105" mass="11101">MLVTEGRFSGSMPVVLTWISGPAFRPSTNLCNFTWGKGGGMSKGSSIHAATTLKPARTTVGHCRFVLLSDGVGVLTVSSPPVFAPLDLKIWPLMLESLLSAHTAM</sequence>
<name>A0ABW9NZQ6_9ACTN</name>
<accession>A0ABW9NZQ6</accession>
<evidence type="ECO:0000313" key="2">
    <source>
        <dbReference type="Proteomes" id="UP000460558"/>
    </source>
</evidence>
<dbReference type="EMBL" id="VDEQ01000289">
    <property type="protein sequence ID" value="MQS38813.1"/>
    <property type="molecule type" value="Genomic_DNA"/>
</dbReference>
<comment type="caution">
    <text evidence="1">The sequence shown here is derived from an EMBL/GenBank/DDBJ whole genome shotgun (WGS) entry which is preliminary data.</text>
</comment>